<accession>A0A917PFC3</accession>
<proteinExistence type="predicted"/>
<feature type="transmembrane region" description="Helical" evidence="1">
    <location>
        <begin position="12"/>
        <end position="34"/>
    </location>
</feature>
<reference evidence="2" key="2">
    <citation type="submission" date="2020-09" db="EMBL/GenBank/DDBJ databases">
        <authorList>
            <person name="Sun Q."/>
            <person name="Ohkuma M."/>
        </authorList>
    </citation>
    <scope>NUCLEOTIDE SEQUENCE</scope>
    <source>
        <strain evidence="2">JCM 3086</strain>
    </source>
</reference>
<comment type="caution">
    <text evidence="2">The sequence shown here is derived from an EMBL/GenBank/DDBJ whole genome shotgun (WGS) entry which is preliminary data.</text>
</comment>
<dbReference type="PROSITE" id="PS51257">
    <property type="entry name" value="PROKAR_LIPOPROTEIN"/>
    <property type="match status" value="1"/>
</dbReference>
<evidence type="ECO:0000256" key="1">
    <source>
        <dbReference type="SAM" id="Phobius"/>
    </source>
</evidence>
<keyword evidence="1" id="KW-0472">Membrane</keyword>
<keyword evidence="1" id="KW-0812">Transmembrane</keyword>
<protein>
    <submittedName>
        <fullName evidence="2">Uncharacterized protein</fullName>
    </submittedName>
</protein>
<keyword evidence="3" id="KW-1185">Reference proteome</keyword>
<dbReference type="AlphaFoldDB" id="A0A917PFC3"/>
<dbReference type="EMBL" id="BMQA01000223">
    <property type="protein sequence ID" value="GGJ73813.1"/>
    <property type="molecule type" value="Genomic_DNA"/>
</dbReference>
<gene>
    <name evidence="2" type="ORF">GCM10010121_100430</name>
</gene>
<reference evidence="2" key="1">
    <citation type="journal article" date="2014" name="Int. J. Syst. Evol. Microbiol.">
        <title>Complete genome sequence of Corynebacterium casei LMG S-19264T (=DSM 44701T), isolated from a smear-ripened cheese.</title>
        <authorList>
            <consortium name="US DOE Joint Genome Institute (JGI-PGF)"/>
            <person name="Walter F."/>
            <person name="Albersmeier A."/>
            <person name="Kalinowski J."/>
            <person name="Ruckert C."/>
        </authorList>
    </citation>
    <scope>NUCLEOTIDE SEQUENCE</scope>
    <source>
        <strain evidence="2">JCM 3086</strain>
    </source>
</reference>
<evidence type="ECO:0000313" key="2">
    <source>
        <dbReference type="EMBL" id="GGJ73813.1"/>
    </source>
</evidence>
<dbReference type="Proteomes" id="UP000657574">
    <property type="component" value="Unassembled WGS sequence"/>
</dbReference>
<name>A0A917PFC3_9ACTN</name>
<keyword evidence="1" id="KW-1133">Transmembrane helix</keyword>
<organism evidence="2 3">
    <name type="scientific">Streptomyces brasiliensis</name>
    <dbReference type="NCBI Taxonomy" id="1954"/>
    <lineage>
        <taxon>Bacteria</taxon>
        <taxon>Bacillati</taxon>
        <taxon>Actinomycetota</taxon>
        <taxon>Actinomycetes</taxon>
        <taxon>Kitasatosporales</taxon>
        <taxon>Streptomycetaceae</taxon>
        <taxon>Streptomyces</taxon>
    </lineage>
</organism>
<evidence type="ECO:0000313" key="3">
    <source>
        <dbReference type="Proteomes" id="UP000657574"/>
    </source>
</evidence>
<sequence length="98" mass="10612">MNDEARKRRTRYPVPLAVGISCYMLAAIAGRLSMPGLRPAWLYAALVGASTHLGGLGHPDTLTVWQRLAAWRGNEGVGPRRGRWTGGRRWGMDGVGGV</sequence>